<reference evidence="1" key="1">
    <citation type="journal article" date="2023" name="IMA Fungus">
        <title>Comparative genomic study of the Penicillium genus elucidates a diverse pangenome and 15 lateral gene transfer events.</title>
        <authorList>
            <person name="Petersen C."/>
            <person name="Sorensen T."/>
            <person name="Nielsen M.R."/>
            <person name="Sondergaard T.E."/>
            <person name="Sorensen J.L."/>
            <person name="Fitzpatrick D.A."/>
            <person name="Frisvad J.C."/>
            <person name="Nielsen K.L."/>
        </authorList>
    </citation>
    <scope>NUCLEOTIDE SEQUENCE</scope>
    <source>
        <strain evidence="1">IBT 15450</strain>
    </source>
</reference>
<protein>
    <submittedName>
        <fullName evidence="1">PAP/25A-associated</fullName>
    </submittedName>
</protein>
<sequence length="121" mass="13780">MSEPEASVMTFLVSLAINFGNPDHVTIEDPNNIDDDILGGTSEINLILRTYASAHTTLKNLMEYLALVQGPNKSILGPIIATNFEKYPEQRNQLRWVFMTENRFASETKLVNPRKGQWWLK</sequence>
<evidence type="ECO:0000313" key="2">
    <source>
        <dbReference type="Proteomes" id="UP001219568"/>
    </source>
</evidence>
<dbReference type="Proteomes" id="UP001219568">
    <property type="component" value="Unassembled WGS sequence"/>
</dbReference>
<dbReference type="AlphaFoldDB" id="A0AAD6IA37"/>
<name>A0AAD6IA37_PENCN</name>
<proteinExistence type="predicted"/>
<evidence type="ECO:0000313" key="1">
    <source>
        <dbReference type="EMBL" id="KAJ6038775.1"/>
    </source>
</evidence>
<organism evidence="1 2">
    <name type="scientific">Penicillium canescens</name>
    <dbReference type="NCBI Taxonomy" id="5083"/>
    <lineage>
        <taxon>Eukaryota</taxon>
        <taxon>Fungi</taxon>
        <taxon>Dikarya</taxon>
        <taxon>Ascomycota</taxon>
        <taxon>Pezizomycotina</taxon>
        <taxon>Eurotiomycetes</taxon>
        <taxon>Eurotiomycetidae</taxon>
        <taxon>Eurotiales</taxon>
        <taxon>Aspergillaceae</taxon>
        <taxon>Penicillium</taxon>
    </lineage>
</organism>
<gene>
    <name evidence="1" type="ORF">N7460_007492</name>
</gene>
<keyword evidence="2" id="KW-1185">Reference proteome</keyword>
<dbReference type="EMBL" id="JAQJZL010000008">
    <property type="protein sequence ID" value="KAJ6038775.1"/>
    <property type="molecule type" value="Genomic_DNA"/>
</dbReference>
<accession>A0AAD6IA37</accession>
<comment type="caution">
    <text evidence="1">The sequence shown here is derived from an EMBL/GenBank/DDBJ whole genome shotgun (WGS) entry which is preliminary data.</text>
</comment>
<reference evidence="1" key="2">
    <citation type="submission" date="2023-01" db="EMBL/GenBank/DDBJ databases">
        <authorList>
            <person name="Petersen C."/>
        </authorList>
    </citation>
    <scope>NUCLEOTIDE SEQUENCE</scope>
    <source>
        <strain evidence="1">IBT 15450</strain>
    </source>
</reference>